<evidence type="ECO:0000313" key="4">
    <source>
        <dbReference type="Proteomes" id="UP000469462"/>
    </source>
</evidence>
<name>A0AAI9SC75_9BURK</name>
<organism evidence="3 4">
    <name type="scientific">Sutterella seckii</name>
    <dbReference type="NCBI Taxonomy" id="1944635"/>
    <lineage>
        <taxon>Bacteria</taxon>
        <taxon>Pseudomonadati</taxon>
        <taxon>Pseudomonadota</taxon>
        <taxon>Betaproteobacteria</taxon>
        <taxon>Burkholderiales</taxon>
        <taxon>Sutterellaceae</taxon>
        <taxon>Sutterella</taxon>
    </lineage>
</organism>
<feature type="chain" id="PRO_5042528211" description="Metallo-beta-lactamase domain-containing protein" evidence="1">
    <location>
        <begin position="29"/>
        <end position="375"/>
    </location>
</feature>
<feature type="domain" description="Metallo-beta-lactamase" evidence="2">
    <location>
        <begin position="141"/>
        <end position="320"/>
    </location>
</feature>
<dbReference type="PANTHER" id="PTHR15032">
    <property type="entry name" value="N-ACYL-PHOSPHATIDYLETHANOLAMINE-HYDROLYZING PHOSPHOLIPASE D"/>
    <property type="match status" value="1"/>
</dbReference>
<dbReference type="SUPFAM" id="SSF56281">
    <property type="entry name" value="Metallo-hydrolase/oxidoreductase"/>
    <property type="match status" value="1"/>
</dbReference>
<keyword evidence="1" id="KW-0732">Signal</keyword>
<dbReference type="Pfam" id="PF12706">
    <property type="entry name" value="Lactamase_B_2"/>
    <property type="match status" value="1"/>
</dbReference>
<feature type="signal peptide" evidence="1">
    <location>
        <begin position="1"/>
        <end position="28"/>
    </location>
</feature>
<evidence type="ECO:0000256" key="1">
    <source>
        <dbReference type="SAM" id="SignalP"/>
    </source>
</evidence>
<dbReference type="Proteomes" id="UP000469462">
    <property type="component" value="Unassembled WGS sequence"/>
</dbReference>
<comment type="caution">
    <text evidence="3">The sequence shown here is derived from an EMBL/GenBank/DDBJ whole genome shotgun (WGS) entry which is preliminary data.</text>
</comment>
<dbReference type="GO" id="GO:0005737">
    <property type="term" value="C:cytoplasm"/>
    <property type="evidence" value="ECO:0007669"/>
    <property type="project" value="TreeGrafter"/>
</dbReference>
<evidence type="ECO:0000259" key="2">
    <source>
        <dbReference type="Pfam" id="PF12706"/>
    </source>
</evidence>
<dbReference type="InterPro" id="IPR001279">
    <property type="entry name" value="Metallo-B-lactamas"/>
</dbReference>
<accession>A0AAI9SC75</accession>
<proteinExistence type="predicted"/>
<dbReference type="PANTHER" id="PTHR15032:SF4">
    <property type="entry name" value="N-ACYL-PHOSPHATIDYLETHANOLAMINE-HYDROLYZING PHOSPHOLIPASE D"/>
    <property type="match status" value="1"/>
</dbReference>
<dbReference type="InterPro" id="IPR036866">
    <property type="entry name" value="RibonucZ/Hydroxyglut_hydro"/>
</dbReference>
<evidence type="ECO:0000313" key="3">
    <source>
        <dbReference type="EMBL" id="KAB7650357.1"/>
    </source>
</evidence>
<keyword evidence="4" id="KW-1185">Reference proteome</keyword>
<gene>
    <name evidence="3" type="ORF">GBM96_09200</name>
</gene>
<reference evidence="3 4" key="1">
    <citation type="submission" date="2019-10" db="EMBL/GenBank/DDBJ databases">
        <title>Genome diversity of Sutterella seckii.</title>
        <authorList>
            <person name="Chaplin A.V."/>
            <person name="Sokolova S.R."/>
            <person name="Mosin K.A."/>
            <person name="Ivanova E.L."/>
            <person name="Kochetkova T.O."/>
            <person name="Goltsov A.Y."/>
            <person name="Trofimov D.Y."/>
            <person name="Efimov B.A."/>
        </authorList>
    </citation>
    <scope>NUCLEOTIDE SEQUENCE [LARGE SCALE GENOMIC DNA]</scope>
    <source>
        <strain evidence="3 4">ASD3426</strain>
    </source>
</reference>
<dbReference type="AlphaFoldDB" id="A0AAI9SC75"/>
<dbReference type="Gene3D" id="3.60.15.10">
    <property type="entry name" value="Ribonuclease Z/Hydroxyacylglutathione hydrolase-like"/>
    <property type="match status" value="1"/>
</dbReference>
<protein>
    <recommendedName>
        <fullName evidence="2">Metallo-beta-lactamase domain-containing protein</fullName>
    </recommendedName>
</protein>
<dbReference type="EMBL" id="WEHW01000041">
    <property type="protein sequence ID" value="KAB7650357.1"/>
    <property type="molecule type" value="Genomic_DNA"/>
</dbReference>
<sequence>MAQISSGRRRLIRGGIAFLGLAAVSAAAGGTVMTRPDFGGKPEGERLRRMMASPHWAEGQFQNLDPMAAPPADRSQFEIMSEFLFDRNPARFPVGILPHMKTNLAQLPQNQFVWLGHSGFFLRMEGVSVIIDPALHQAFPLPGFYKPFPGADAYQPQDLPAADLLVITHDHYDHLDYETVRELKSRVKRAVCPLGVGAHLEAWGWEPECITELDWFEATKAGPLTITALPSQHFSGRTFRRNETLWAGYMFSANGVNVYHSGDTSWGRHFAQIREMFPQIDIALLEDGQYNEDWPGVHLLPKAWGEALEVIRPEAVLAMHNSKFCLSRHSWQEPLERALATTREEGFSLLTPEIGEAVALDPALRKSTREWWKTA</sequence>
<dbReference type="RefSeq" id="WP_139688670.1">
    <property type="nucleotide sequence ID" value="NZ_WEHW01000041.1"/>
</dbReference>